<protein>
    <submittedName>
        <fullName evidence="2">PIN domain nuclease</fullName>
    </submittedName>
</protein>
<gene>
    <name evidence="2" type="ORF">DB891_07525</name>
</gene>
<dbReference type="Proteomes" id="UP000245618">
    <property type="component" value="Unassembled WGS sequence"/>
</dbReference>
<keyword evidence="3" id="KW-1185">Reference proteome</keyword>
<organism evidence="2 3">
    <name type="scientific">Flavobacterium laiguense</name>
    <dbReference type="NCBI Taxonomy" id="2169409"/>
    <lineage>
        <taxon>Bacteria</taxon>
        <taxon>Pseudomonadati</taxon>
        <taxon>Bacteroidota</taxon>
        <taxon>Flavobacteriia</taxon>
        <taxon>Flavobacteriales</taxon>
        <taxon>Flavobacteriaceae</taxon>
        <taxon>Flavobacterium</taxon>
    </lineage>
</organism>
<dbReference type="OrthoDB" id="799916at2"/>
<feature type="domain" description="PIN" evidence="1">
    <location>
        <begin position="5"/>
        <end position="126"/>
    </location>
</feature>
<dbReference type="InterPro" id="IPR002716">
    <property type="entry name" value="PIN_dom"/>
</dbReference>
<accession>A0A2U1JXI5</accession>
<evidence type="ECO:0000259" key="1">
    <source>
        <dbReference type="Pfam" id="PF10130"/>
    </source>
</evidence>
<comment type="caution">
    <text evidence="2">The sequence shown here is derived from an EMBL/GenBank/DDBJ whole genome shotgun (WGS) entry which is preliminary data.</text>
</comment>
<dbReference type="Gene3D" id="3.40.50.1010">
    <property type="entry name" value="5'-nuclease"/>
    <property type="match status" value="1"/>
</dbReference>
<dbReference type="Pfam" id="PF10130">
    <property type="entry name" value="PIN_2"/>
    <property type="match status" value="1"/>
</dbReference>
<reference evidence="2 3" key="1">
    <citation type="submission" date="2018-04" db="EMBL/GenBank/DDBJ databases">
        <title>Flavobacterium sp. nov., isolated from glacier ice.</title>
        <authorList>
            <person name="Liu Q."/>
            <person name="Xin Y.-H."/>
        </authorList>
    </citation>
    <scope>NUCLEOTIDE SEQUENCE [LARGE SCALE GENOMIC DNA]</scope>
    <source>
        <strain evidence="2 3">LB2P30</strain>
    </source>
</reference>
<proteinExistence type="predicted"/>
<dbReference type="AlphaFoldDB" id="A0A2U1JXI5"/>
<name>A0A2U1JXI5_9FLAO</name>
<dbReference type="InterPro" id="IPR029060">
    <property type="entry name" value="PIN-like_dom_sf"/>
</dbReference>
<evidence type="ECO:0000313" key="3">
    <source>
        <dbReference type="Proteomes" id="UP000245618"/>
    </source>
</evidence>
<dbReference type="RefSeq" id="WP_116762163.1">
    <property type="nucleotide sequence ID" value="NZ_QCZH01000006.1"/>
</dbReference>
<evidence type="ECO:0000313" key="2">
    <source>
        <dbReference type="EMBL" id="PWA09523.1"/>
    </source>
</evidence>
<sequence>MIVITDSNIIVSALIKPNGTVAKVFKSKSQIQFYAPSFLKDEIENHFSKIVQLSDLTKKEVQGELNFYFKRIKFIDISNIPKKYILEAFDIVADIDPDDVFFVALSRFKKHRLWTSDKVLIKGLEKKGYNICITTTEIKNSLYKK</sequence>
<dbReference type="SUPFAM" id="SSF88723">
    <property type="entry name" value="PIN domain-like"/>
    <property type="match status" value="1"/>
</dbReference>
<dbReference type="EMBL" id="QCZH01000006">
    <property type="protein sequence ID" value="PWA09523.1"/>
    <property type="molecule type" value="Genomic_DNA"/>
</dbReference>